<dbReference type="RefSeq" id="XP_013892819.1">
    <property type="nucleotide sequence ID" value="XM_014037365.1"/>
</dbReference>
<feature type="region of interest" description="Disordered" evidence="2">
    <location>
        <begin position="695"/>
        <end position="791"/>
    </location>
</feature>
<dbReference type="PANTHER" id="PTHR21725">
    <property type="entry name" value="E3 UBIQUITIN-PROTEIN LIGASE UBR4"/>
    <property type="match status" value="1"/>
</dbReference>
<dbReference type="OrthoDB" id="552993at2759"/>
<keyword evidence="1" id="KW-0862">Zinc</keyword>
<name>A0A0D2LPY1_9CHLO</name>
<feature type="region of interest" description="UBR4 E3 catalytic module" evidence="1">
    <location>
        <begin position="804"/>
        <end position="903"/>
    </location>
</feature>
<dbReference type="GO" id="GO:0008270">
    <property type="term" value="F:zinc ion binding"/>
    <property type="evidence" value="ECO:0007669"/>
    <property type="project" value="UniProtKB-KW"/>
</dbReference>
<evidence type="ECO:0000256" key="1">
    <source>
        <dbReference type="PROSITE-ProRule" id="PRU01388"/>
    </source>
</evidence>
<feature type="region of interest" description="Disordered" evidence="2">
    <location>
        <begin position="159"/>
        <end position="189"/>
    </location>
</feature>
<dbReference type="STRING" id="145388.A0A0D2LPY1"/>
<evidence type="ECO:0000259" key="3">
    <source>
        <dbReference type="Pfam" id="PF13764"/>
    </source>
</evidence>
<feature type="domain" description="E3 ubiquitin ligase UBR4 C-terminal" evidence="3">
    <location>
        <begin position="291"/>
        <end position="635"/>
    </location>
</feature>
<keyword evidence="1" id="KW-0863">Zinc-finger</keyword>
<feature type="compositionally biased region" description="Acidic residues" evidence="2">
    <location>
        <begin position="723"/>
        <end position="734"/>
    </location>
</feature>
<feature type="compositionally biased region" description="Low complexity" evidence="2">
    <location>
        <begin position="765"/>
        <end position="791"/>
    </location>
</feature>
<sequence length="903" mass="89797">MQLPRLLPRAGGAGKAGKQLFDLFESCLSDLPTGEAGGGALRRRTAAAAAAELRLLAERLLLQQAEEGAGLADAAQQGFTLGRLAQLLQAALASPPPPASVQGSGADGIGDGAGGEGWDGALLRQVLWCSAALQALTVGRSSVTKAAARQLERLLQERWAVPAVPGEDGPHGGDEASGGGSGGGGGGGAAVDAAAAAEARLQVARAAVQLLESLQAPADAACAAPAEAAAARARWLQHLCGPLLARLCACVCPERREPMYMLQLIKAPSQTDFIPGSIGGGGLVAASDVGGPLMRHVKNFVCRRLDMEGLLEDDFGMELLVAGSLIDLSLPIAAVYQRFWQQQGSGARGGRRGGGGSAGAGSVMAITFRLSGLDGEATEPVVKQLPAADADAGSPEEQHAAAAALCDRAGAGLRLLLALLAGPAPVARRARPQLLKLLAACCALRGCRRGLLGAGALRALLHLVRAAAEPLLEAEAGDAGPSAPAALAPAAPVRLGGEWSELQLLELLRLLEALANEASAADAPLGHAADARAPAAPAASAAAVAAEGDVAVDVCQLARGLTLLERHGLGDCGAVLARVLTALARSDGAAQRGLLDHFAAALDLSALDAAADAAAAAAQRLQLQGLLRLTEALTQGADEAARGSGGGGGEAGGAAGAAGAEGDACGFRQLVLERGVPGRLAAYLVGCFEAPPAGAARAPGAYERRGRRIDEDGGGGGGGGGAEDGDEEDEEEGEAEGHDWIPFASSPAASSPITPRPLRRRQRQQQHAAASPACAPAAASATAAAPPRHVEPGGAAWQAAAARPGVAFALQLLTALSRGHGGVCAALAAAPGLLALAHALEGVHGGRELAPLAEGLLEAVAAAGGACGAAGAVAEMRAATRAAMRAAAARKREAMLASMGMIQ</sequence>
<dbReference type="PANTHER" id="PTHR21725:SF1">
    <property type="entry name" value="E3 UBIQUITIN-PROTEIN LIGASE UBR4"/>
    <property type="match status" value="1"/>
</dbReference>
<feature type="domain" description="E3 ubiquitin ligase UBR4 C-terminal" evidence="3">
    <location>
        <begin position="794"/>
        <end position="901"/>
    </location>
</feature>
<evidence type="ECO:0000313" key="4">
    <source>
        <dbReference type="EMBL" id="KIY93799.1"/>
    </source>
</evidence>
<dbReference type="GeneID" id="25731697"/>
<keyword evidence="5" id="KW-1185">Reference proteome</keyword>
<evidence type="ECO:0000313" key="5">
    <source>
        <dbReference type="Proteomes" id="UP000054498"/>
    </source>
</evidence>
<dbReference type="KEGG" id="mng:MNEG_14162"/>
<dbReference type="PROSITE" id="PS52043">
    <property type="entry name" value="UBR4_E3"/>
    <property type="match status" value="1"/>
</dbReference>
<comment type="similarity">
    <text evidence="1">Belongs to the UBR4 family.</text>
</comment>
<reference evidence="4 5" key="1">
    <citation type="journal article" date="2013" name="BMC Genomics">
        <title>Reconstruction of the lipid metabolism for the microalga Monoraphidium neglectum from its genome sequence reveals characteristics suitable for biofuel production.</title>
        <authorList>
            <person name="Bogen C."/>
            <person name="Al-Dilaimi A."/>
            <person name="Albersmeier A."/>
            <person name="Wichmann J."/>
            <person name="Grundmann M."/>
            <person name="Rupp O."/>
            <person name="Lauersen K.J."/>
            <person name="Blifernez-Klassen O."/>
            <person name="Kalinowski J."/>
            <person name="Goesmann A."/>
            <person name="Mussgnug J.H."/>
            <person name="Kruse O."/>
        </authorList>
    </citation>
    <scope>NUCLEOTIDE SEQUENCE [LARGE SCALE GENOMIC DNA]</scope>
    <source>
        <strain evidence="4 5">SAG 48.87</strain>
    </source>
</reference>
<feature type="compositionally biased region" description="Basic and acidic residues" evidence="2">
    <location>
        <begin position="702"/>
        <end position="711"/>
    </location>
</feature>
<proteinExistence type="inferred from homology"/>
<gene>
    <name evidence="4" type="ORF">MNEG_14162</name>
</gene>
<dbReference type="Proteomes" id="UP000054498">
    <property type="component" value="Unassembled WGS sequence"/>
</dbReference>
<dbReference type="EMBL" id="KK104516">
    <property type="protein sequence ID" value="KIY93799.1"/>
    <property type="molecule type" value="Genomic_DNA"/>
</dbReference>
<accession>A0A0D2LPY1</accession>
<keyword evidence="1" id="KW-0479">Metal-binding</keyword>
<organism evidence="4 5">
    <name type="scientific">Monoraphidium neglectum</name>
    <dbReference type="NCBI Taxonomy" id="145388"/>
    <lineage>
        <taxon>Eukaryota</taxon>
        <taxon>Viridiplantae</taxon>
        <taxon>Chlorophyta</taxon>
        <taxon>core chlorophytes</taxon>
        <taxon>Chlorophyceae</taxon>
        <taxon>CS clade</taxon>
        <taxon>Sphaeropleales</taxon>
        <taxon>Selenastraceae</taxon>
        <taxon>Monoraphidium</taxon>
    </lineage>
</organism>
<feature type="compositionally biased region" description="Gly residues" evidence="2">
    <location>
        <begin position="175"/>
        <end position="189"/>
    </location>
</feature>
<dbReference type="InterPro" id="IPR045189">
    <property type="entry name" value="UBR4-like"/>
</dbReference>
<dbReference type="InterPro" id="IPR025704">
    <property type="entry name" value="E3_Ub_ligase_UBR4_C"/>
</dbReference>
<dbReference type="EC" id="6.3.2.19" evidence="4"/>
<feature type="compositionally biased region" description="Low complexity" evidence="2">
    <location>
        <begin position="742"/>
        <end position="752"/>
    </location>
</feature>
<evidence type="ECO:0000256" key="2">
    <source>
        <dbReference type="SAM" id="MobiDB-lite"/>
    </source>
</evidence>
<dbReference type="Pfam" id="PF13764">
    <property type="entry name" value="E3_UbLigase_R4"/>
    <property type="match status" value="2"/>
</dbReference>
<protein>
    <submittedName>
        <fullName evidence="4">E3 ubiquitin-protein ligase UBR4</fullName>
        <ecNumber evidence="4">6.3.2.19</ecNumber>
    </submittedName>
</protein>
<dbReference type="AlphaFoldDB" id="A0A0D2LPY1"/>
<feature type="non-terminal residue" evidence="4">
    <location>
        <position position="903"/>
    </location>
</feature>